<sequence length="54" mass="6092">MDAIIFLKAIGNLLFAAILFLAIFITAGFSIVLNLLKEFSLAQLNKRTFSFKRK</sequence>
<reference evidence="3" key="1">
    <citation type="submission" date="2017-02" db="EMBL/GenBank/DDBJ databases">
        <authorList>
            <person name="Varghese N."/>
            <person name="Submissions S."/>
        </authorList>
    </citation>
    <scope>NUCLEOTIDE SEQUENCE [LARGE SCALE GENOMIC DNA]</scope>
    <source>
        <strain evidence="3">DSM 22270</strain>
    </source>
</reference>
<evidence type="ECO:0000256" key="1">
    <source>
        <dbReference type="SAM" id="Phobius"/>
    </source>
</evidence>
<keyword evidence="1" id="KW-0812">Transmembrane</keyword>
<evidence type="ECO:0000313" key="2">
    <source>
        <dbReference type="EMBL" id="SKB43926.1"/>
    </source>
</evidence>
<keyword evidence="3" id="KW-1185">Reference proteome</keyword>
<dbReference type="Proteomes" id="UP000190897">
    <property type="component" value="Unassembled WGS sequence"/>
</dbReference>
<gene>
    <name evidence="2" type="ORF">SAMN05660293_00170</name>
</gene>
<keyword evidence="1" id="KW-1133">Transmembrane helix</keyword>
<evidence type="ECO:0000313" key="3">
    <source>
        <dbReference type="Proteomes" id="UP000190897"/>
    </source>
</evidence>
<protein>
    <submittedName>
        <fullName evidence="2">Uncharacterized protein</fullName>
    </submittedName>
</protein>
<name>A0A1T5B9K6_9BACT</name>
<organism evidence="2 3">
    <name type="scientific">Dyadobacter psychrophilus</name>
    <dbReference type="NCBI Taxonomy" id="651661"/>
    <lineage>
        <taxon>Bacteria</taxon>
        <taxon>Pseudomonadati</taxon>
        <taxon>Bacteroidota</taxon>
        <taxon>Cytophagia</taxon>
        <taxon>Cytophagales</taxon>
        <taxon>Spirosomataceae</taxon>
        <taxon>Dyadobacter</taxon>
    </lineage>
</organism>
<dbReference type="AlphaFoldDB" id="A0A1T5B9K6"/>
<feature type="transmembrane region" description="Helical" evidence="1">
    <location>
        <begin position="12"/>
        <end position="36"/>
    </location>
</feature>
<keyword evidence="1" id="KW-0472">Membrane</keyword>
<accession>A0A1T5B9K6</accession>
<proteinExistence type="predicted"/>
<dbReference type="EMBL" id="FUZA01000001">
    <property type="protein sequence ID" value="SKB43926.1"/>
    <property type="molecule type" value="Genomic_DNA"/>
</dbReference>